<sequence>MPSLPNSNSSIPVIIAPGEPTESSLQNLLIGLTTILLAIASLAVAVLQLIKRARNRQ</sequence>
<evidence type="ECO:0000313" key="2">
    <source>
        <dbReference type="EMBL" id="PVI02850.1"/>
    </source>
</evidence>
<organism evidence="2 3">
    <name type="scientific">Periconia macrospinosa</name>
    <dbReference type="NCBI Taxonomy" id="97972"/>
    <lineage>
        <taxon>Eukaryota</taxon>
        <taxon>Fungi</taxon>
        <taxon>Dikarya</taxon>
        <taxon>Ascomycota</taxon>
        <taxon>Pezizomycotina</taxon>
        <taxon>Dothideomycetes</taxon>
        <taxon>Pleosporomycetidae</taxon>
        <taxon>Pleosporales</taxon>
        <taxon>Massarineae</taxon>
        <taxon>Periconiaceae</taxon>
        <taxon>Periconia</taxon>
    </lineage>
</organism>
<dbReference type="Proteomes" id="UP000244855">
    <property type="component" value="Unassembled WGS sequence"/>
</dbReference>
<accession>A0A2V1E122</accession>
<evidence type="ECO:0000256" key="1">
    <source>
        <dbReference type="SAM" id="Phobius"/>
    </source>
</evidence>
<keyword evidence="1" id="KW-0812">Transmembrane</keyword>
<dbReference type="EMBL" id="KZ805338">
    <property type="protein sequence ID" value="PVI02850.1"/>
    <property type="molecule type" value="Genomic_DNA"/>
</dbReference>
<protein>
    <submittedName>
        <fullName evidence="2">Uncharacterized protein</fullName>
    </submittedName>
</protein>
<feature type="transmembrane region" description="Helical" evidence="1">
    <location>
        <begin position="28"/>
        <end position="50"/>
    </location>
</feature>
<keyword evidence="1" id="KW-0472">Membrane</keyword>
<dbReference type="AlphaFoldDB" id="A0A2V1E122"/>
<keyword evidence="3" id="KW-1185">Reference proteome</keyword>
<reference evidence="2 3" key="1">
    <citation type="journal article" date="2018" name="Sci. Rep.">
        <title>Comparative genomics provides insights into the lifestyle and reveals functional heterogeneity of dark septate endophytic fungi.</title>
        <authorList>
            <person name="Knapp D.G."/>
            <person name="Nemeth J.B."/>
            <person name="Barry K."/>
            <person name="Hainaut M."/>
            <person name="Henrissat B."/>
            <person name="Johnson J."/>
            <person name="Kuo A."/>
            <person name="Lim J.H.P."/>
            <person name="Lipzen A."/>
            <person name="Nolan M."/>
            <person name="Ohm R.A."/>
            <person name="Tamas L."/>
            <person name="Grigoriev I.V."/>
            <person name="Spatafora J.W."/>
            <person name="Nagy L.G."/>
            <person name="Kovacs G.M."/>
        </authorList>
    </citation>
    <scope>NUCLEOTIDE SEQUENCE [LARGE SCALE GENOMIC DNA]</scope>
    <source>
        <strain evidence="2 3">DSE2036</strain>
    </source>
</reference>
<name>A0A2V1E122_9PLEO</name>
<gene>
    <name evidence="2" type="ORF">DM02DRAFT_612652</name>
</gene>
<keyword evidence="1" id="KW-1133">Transmembrane helix</keyword>
<evidence type="ECO:0000313" key="3">
    <source>
        <dbReference type="Proteomes" id="UP000244855"/>
    </source>
</evidence>
<proteinExistence type="predicted"/>